<comment type="similarity">
    <text evidence="1 8 9">Belongs to the AAA ATPase family.</text>
</comment>
<dbReference type="HAMAP" id="MF_00553">
    <property type="entry name" value="PAN"/>
    <property type="match status" value="1"/>
</dbReference>
<dbReference type="Proteomes" id="UP000010469">
    <property type="component" value="Chromosome"/>
</dbReference>
<keyword evidence="5 8" id="KW-0647">Proteasome</keyword>
<dbReference type="EMBL" id="CP003378">
    <property type="protein sequence ID" value="AFZ70995.1"/>
    <property type="molecule type" value="Genomic_DNA"/>
</dbReference>
<evidence type="ECO:0000256" key="8">
    <source>
        <dbReference type="HAMAP-Rule" id="MF_00553"/>
    </source>
</evidence>
<comment type="subcellular location">
    <subcellularLocation>
        <location evidence="8">Cytoplasm</location>
    </subcellularLocation>
</comment>
<keyword evidence="3 8" id="KW-0547">Nucleotide-binding</keyword>
<dbReference type="eggNOG" id="arCOG01306">
    <property type="taxonomic scope" value="Archaea"/>
</dbReference>
<dbReference type="InterPro" id="IPR050221">
    <property type="entry name" value="26S_Proteasome_ATPase"/>
</dbReference>
<dbReference type="Pfam" id="PF00004">
    <property type="entry name" value="AAA"/>
    <property type="match status" value="1"/>
</dbReference>
<accession>L0AD67</accession>
<keyword evidence="7 8" id="KW-0143">Chaperone</keyword>
<evidence type="ECO:0000256" key="9">
    <source>
        <dbReference type="RuleBase" id="RU003651"/>
    </source>
</evidence>
<evidence type="ECO:0000256" key="2">
    <source>
        <dbReference type="ARBA" id="ARBA00022490"/>
    </source>
</evidence>
<dbReference type="InterPro" id="IPR012340">
    <property type="entry name" value="NA-bd_OB-fold"/>
</dbReference>
<comment type="domain">
    <text evidence="8">Consists of three main regions, an N-terminal coiled-coil domain that may assist in substrate recognition, an interdomain involved in PAN hexamerization, and a C-terminal ATPase domain of the AAA type.</text>
</comment>
<dbReference type="NCBIfam" id="TIGR01242">
    <property type="entry name" value="proteasome-activating nucleotidase"/>
    <property type="match status" value="1"/>
</dbReference>
<dbReference type="GO" id="GO:0010498">
    <property type="term" value="P:proteasomal protein catabolic process"/>
    <property type="evidence" value="ECO:0007669"/>
    <property type="project" value="UniProtKB-UniRule"/>
</dbReference>
<evidence type="ECO:0000313" key="12">
    <source>
        <dbReference type="EMBL" id="AFZ70995.1"/>
    </source>
</evidence>
<dbReference type="NCBIfam" id="NF003069">
    <property type="entry name" value="PRK03992.1"/>
    <property type="match status" value="1"/>
</dbReference>
<dbReference type="InterPro" id="IPR041569">
    <property type="entry name" value="AAA_lid_3"/>
</dbReference>
<dbReference type="GO" id="GO:0016887">
    <property type="term" value="F:ATP hydrolysis activity"/>
    <property type="evidence" value="ECO:0007669"/>
    <property type="project" value="UniProtKB-UniRule"/>
</dbReference>
<name>L0AD67_CALLD</name>
<dbReference type="InterPro" id="IPR023501">
    <property type="entry name" value="Nucleotidase_PAN"/>
</dbReference>
<evidence type="ECO:0000256" key="1">
    <source>
        <dbReference type="ARBA" id="ARBA00006914"/>
    </source>
</evidence>
<dbReference type="Gene3D" id="2.40.50.140">
    <property type="entry name" value="Nucleic acid-binding proteins"/>
    <property type="match status" value="1"/>
</dbReference>
<dbReference type="SMART" id="SM00382">
    <property type="entry name" value="AAA"/>
    <property type="match status" value="1"/>
</dbReference>
<dbReference type="PANTHER" id="PTHR23073">
    <property type="entry name" value="26S PROTEASOME REGULATORY SUBUNIT"/>
    <property type="match status" value="1"/>
</dbReference>
<dbReference type="FunFam" id="3.40.50.300:FF:000030">
    <property type="entry name" value="26S protease regulatory subunit 8"/>
    <property type="match status" value="1"/>
</dbReference>
<evidence type="ECO:0000313" key="13">
    <source>
        <dbReference type="Proteomes" id="UP000010469"/>
    </source>
</evidence>
<dbReference type="Pfam" id="PF16450">
    <property type="entry name" value="Prot_ATP_ID_OB_C"/>
    <property type="match status" value="1"/>
</dbReference>
<dbReference type="GO" id="GO:0022623">
    <property type="term" value="C:proteasome-activating nucleotidase complex"/>
    <property type="evidence" value="ECO:0007669"/>
    <property type="project" value="UniProtKB-UniRule"/>
</dbReference>
<evidence type="ECO:0000256" key="6">
    <source>
        <dbReference type="ARBA" id="ARBA00023054"/>
    </source>
</evidence>
<dbReference type="SUPFAM" id="SSF52540">
    <property type="entry name" value="P-loop containing nucleoside triphosphate hydrolases"/>
    <property type="match status" value="1"/>
</dbReference>
<evidence type="ECO:0000256" key="3">
    <source>
        <dbReference type="ARBA" id="ARBA00022741"/>
    </source>
</evidence>
<dbReference type="InterPro" id="IPR003959">
    <property type="entry name" value="ATPase_AAA_core"/>
</dbReference>
<comment type="subunit">
    <text evidence="8">Homohexamer. The hexameric complex has a two-ring architecture resembling a top hat that caps the 20S proteasome core at one or both ends. Upon ATP-binding, the C-terminus of PAN interacts with the alpha-rings of the proteasome core by binding to the intersubunit pockets.</text>
</comment>
<dbReference type="AlphaFoldDB" id="L0AD67"/>
<feature type="domain" description="AAA+ ATPase" evidence="11">
    <location>
        <begin position="170"/>
        <end position="309"/>
    </location>
</feature>
<dbReference type="InterPro" id="IPR027417">
    <property type="entry name" value="P-loop_NTPase"/>
</dbReference>
<comment type="function">
    <text evidence="8">ATPase which is responsible for recognizing, binding, unfolding and translocation of substrate proteins into the archaeal 20S proteasome core particle. Is essential for opening the gate of the 20S proteasome via an interaction with its C-terminus, thereby allowing substrate entry and access to the site of proteolysis. Thus, the C-termini of the proteasomal ATPase function like a 'key in a lock' to induce gate opening and therefore regulate proteolysis. Unfolding activity requires energy from ATP hydrolysis, whereas ATP binding alone promotes ATPase-20S proteasome association which triggers gate opening, and supports translocation of unfolded substrates.</text>
</comment>
<feature type="binding site" evidence="8">
    <location>
        <position position="320"/>
    </location>
    <ligand>
        <name>ATP</name>
        <dbReference type="ChEBI" id="CHEBI:30616"/>
    </ligand>
</feature>
<proteinExistence type="inferred from homology"/>
<dbReference type="PROSITE" id="PS00674">
    <property type="entry name" value="AAA"/>
    <property type="match status" value="1"/>
</dbReference>
<dbReference type="HOGENOM" id="CLU_000688_2_0_2"/>
<dbReference type="Gene3D" id="1.10.8.60">
    <property type="match status" value="1"/>
</dbReference>
<dbReference type="InterPro" id="IPR003960">
    <property type="entry name" value="ATPase_AAA_CS"/>
</dbReference>
<keyword evidence="2 8" id="KW-0963">Cytoplasm</keyword>
<evidence type="ECO:0000256" key="4">
    <source>
        <dbReference type="ARBA" id="ARBA00022840"/>
    </source>
</evidence>
<feature type="binding site" evidence="8">
    <location>
        <begin position="181"/>
        <end position="186"/>
    </location>
    <ligand>
        <name>ATP</name>
        <dbReference type="ChEBI" id="CHEBI:30616"/>
    </ligand>
</feature>
<evidence type="ECO:0000256" key="5">
    <source>
        <dbReference type="ARBA" id="ARBA00022942"/>
    </source>
</evidence>
<organism evidence="12 13">
    <name type="scientific">Caldisphaera lagunensis (strain DSM 15908 / JCM 11604 / ANMR 0165 / IC-154)</name>
    <dbReference type="NCBI Taxonomy" id="1056495"/>
    <lineage>
        <taxon>Archaea</taxon>
        <taxon>Thermoproteota</taxon>
        <taxon>Thermoprotei</taxon>
        <taxon>Acidilobales</taxon>
        <taxon>Caldisphaeraceae</taxon>
        <taxon>Caldisphaera</taxon>
    </lineage>
</organism>
<dbReference type="GO" id="GO:0043335">
    <property type="term" value="P:protein unfolding"/>
    <property type="evidence" value="ECO:0007669"/>
    <property type="project" value="UniProtKB-UniRule"/>
</dbReference>
<dbReference type="STRING" id="1056495.Calag_1281"/>
<keyword evidence="4 8" id="KW-0067">ATP-binding</keyword>
<evidence type="ECO:0000256" key="10">
    <source>
        <dbReference type="SAM" id="MobiDB-lite"/>
    </source>
</evidence>
<dbReference type="InParanoid" id="L0AD67"/>
<feature type="region of interest" description="Disordered" evidence="10">
    <location>
        <begin position="1"/>
        <end position="21"/>
    </location>
</feature>
<dbReference type="Pfam" id="PF17862">
    <property type="entry name" value="AAA_lid_3"/>
    <property type="match status" value="1"/>
</dbReference>
<evidence type="ECO:0000256" key="7">
    <source>
        <dbReference type="ARBA" id="ARBA00023186"/>
    </source>
</evidence>
<keyword evidence="6" id="KW-0175">Coiled coil</keyword>
<dbReference type="FunCoup" id="L0AD67">
    <property type="interactions" value="197"/>
</dbReference>
<sequence>MIINLSLSDTNKRSNQEDEEEDISYLKERIRYLTQMKISLERDLEYYRQEMTKLLEPPYIEAMLLEVLNDGRAIVKSSTGPNLVVKISNNIDNTKLRPGISVALNNKGSTIVEVLPNIYDPFVEAMEIEDNPGFTFKDVGGLQNQIREIYEVVGLPIVKPELFKSLGIDPPKGVLLYGPPGTGKTLLARSLAGEVKATFIRVVASQFVNKFIGEGARIVREVFKLAREKKPTIIFIDELDAIGSRRIEMGTSGDREVQRTMLQLLAEIDGFDPLDSVKIIAATNRIDLLDPALLRPGRFDRIIEVPLPDKGARLEILKIHTKNMKLKDVNLDYIAQITEGLSGAELKAITTEAGFFAIREKADYVYQDHFIKAVEKVKKRLEEKKQILGIHI</sequence>
<keyword evidence="13" id="KW-1185">Reference proteome</keyword>
<dbReference type="InterPro" id="IPR003593">
    <property type="entry name" value="AAA+_ATPase"/>
</dbReference>
<gene>
    <name evidence="8" type="primary">pan</name>
    <name evidence="12" type="ordered locus">Calag_1281</name>
</gene>
<dbReference type="InterPro" id="IPR032501">
    <property type="entry name" value="Prot_ATP_ID_OB_2nd"/>
</dbReference>
<protein>
    <recommendedName>
        <fullName evidence="8">Proteasome-activating nucleotidase</fullName>
        <shortName evidence="8">PAN</shortName>
    </recommendedName>
    <alternativeName>
        <fullName evidence="8">Proteasomal ATPase</fullName>
    </alternativeName>
    <alternativeName>
        <fullName evidence="8">Proteasome regulatory ATPase</fullName>
    </alternativeName>
    <alternativeName>
        <fullName evidence="8">Proteasome regulatory particle</fullName>
    </alternativeName>
</protein>
<reference evidence="13" key="1">
    <citation type="submission" date="2012-03" db="EMBL/GenBank/DDBJ databases">
        <title>Complete genome of Caldisphaera lagunensis DSM 15908.</title>
        <authorList>
            <person name="Lucas S."/>
            <person name="Copeland A."/>
            <person name="Lapidus A."/>
            <person name="Glavina del Rio T."/>
            <person name="Dalin E."/>
            <person name="Tice H."/>
            <person name="Bruce D."/>
            <person name="Goodwin L."/>
            <person name="Pitluck S."/>
            <person name="Peters L."/>
            <person name="Mikhailova N."/>
            <person name="Teshima H."/>
            <person name="Kyrpides N."/>
            <person name="Mavromatis K."/>
            <person name="Ivanova N."/>
            <person name="Brettin T."/>
            <person name="Detter J.C."/>
            <person name="Han C."/>
            <person name="Larimer F."/>
            <person name="Land M."/>
            <person name="Hauser L."/>
            <person name="Markowitz V."/>
            <person name="Cheng J.-F."/>
            <person name="Hugenholtz P."/>
            <person name="Woyke T."/>
            <person name="Wu D."/>
            <person name="Spring S."/>
            <person name="Schroeder M."/>
            <person name="Brambilla E."/>
            <person name="Klenk H.-P."/>
            <person name="Eisen J.A."/>
        </authorList>
    </citation>
    <scope>NUCLEOTIDE SEQUENCE [LARGE SCALE GENOMIC DNA]</scope>
    <source>
        <strain evidence="13">DSM 15908 / JCM 11604 / IC-154</strain>
    </source>
</reference>
<dbReference type="GO" id="GO:0005737">
    <property type="term" value="C:cytoplasm"/>
    <property type="evidence" value="ECO:0007669"/>
    <property type="project" value="UniProtKB-SubCell"/>
</dbReference>
<dbReference type="Gene3D" id="3.40.50.300">
    <property type="entry name" value="P-loop containing nucleotide triphosphate hydrolases"/>
    <property type="match status" value="1"/>
</dbReference>
<evidence type="ECO:0000259" key="11">
    <source>
        <dbReference type="SMART" id="SM00382"/>
    </source>
</evidence>
<dbReference type="GO" id="GO:0005524">
    <property type="term" value="F:ATP binding"/>
    <property type="evidence" value="ECO:0007669"/>
    <property type="project" value="UniProtKB-UniRule"/>
</dbReference>
<dbReference type="KEGG" id="clg:Calag_1281"/>